<keyword evidence="2" id="KW-1185">Reference proteome</keyword>
<evidence type="ECO:0000313" key="1">
    <source>
        <dbReference type="EMBL" id="KHG12968.1"/>
    </source>
</evidence>
<name>A0A0B0NEH6_GOSAR</name>
<organism evidence="1 2">
    <name type="scientific">Gossypium arboreum</name>
    <name type="common">Tree cotton</name>
    <name type="synonym">Gossypium nanking</name>
    <dbReference type="NCBI Taxonomy" id="29729"/>
    <lineage>
        <taxon>Eukaryota</taxon>
        <taxon>Viridiplantae</taxon>
        <taxon>Streptophyta</taxon>
        <taxon>Embryophyta</taxon>
        <taxon>Tracheophyta</taxon>
        <taxon>Spermatophyta</taxon>
        <taxon>Magnoliopsida</taxon>
        <taxon>eudicotyledons</taxon>
        <taxon>Gunneridae</taxon>
        <taxon>Pentapetalae</taxon>
        <taxon>rosids</taxon>
        <taxon>malvids</taxon>
        <taxon>Malvales</taxon>
        <taxon>Malvaceae</taxon>
        <taxon>Malvoideae</taxon>
        <taxon>Gossypium</taxon>
    </lineage>
</organism>
<sequence length="60" mass="6650">MVYPCKSCSILLKGHGRVVCPCTEVQAVLISHVGPFSPFSARFLLFLLSYAHLSIKNEIK</sequence>
<accession>A0A0B0NEH6</accession>
<proteinExistence type="predicted"/>
<reference evidence="2" key="1">
    <citation type="submission" date="2014-09" db="EMBL/GenBank/DDBJ databases">
        <authorList>
            <person name="Mudge J."/>
            <person name="Ramaraj T."/>
            <person name="Lindquist I.E."/>
            <person name="Bharti A.K."/>
            <person name="Sundararajan A."/>
            <person name="Cameron C.T."/>
            <person name="Woodward J.E."/>
            <person name="May G.D."/>
            <person name="Brubaker C."/>
            <person name="Broadhvest J."/>
            <person name="Wilkins T.A."/>
        </authorList>
    </citation>
    <scope>NUCLEOTIDE SEQUENCE</scope>
    <source>
        <strain evidence="2">cv. AKA8401</strain>
    </source>
</reference>
<dbReference type="Proteomes" id="UP000032142">
    <property type="component" value="Unassembled WGS sequence"/>
</dbReference>
<dbReference type="AlphaFoldDB" id="A0A0B0NEH6"/>
<protein>
    <submittedName>
        <fullName evidence="1">Uncharacterized protein</fullName>
    </submittedName>
</protein>
<dbReference type="EMBL" id="KN398629">
    <property type="protein sequence ID" value="KHG12968.1"/>
    <property type="molecule type" value="Genomic_DNA"/>
</dbReference>
<gene>
    <name evidence="1" type="ORF">F383_16712</name>
</gene>
<evidence type="ECO:0000313" key="2">
    <source>
        <dbReference type="Proteomes" id="UP000032142"/>
    </source>
</evidence>